<dbReference type="EMBL" id="DS995704">
    <property type="protein sequence ID" value="EEQ31506.1"/>
    <property type="molecule type" value="Genomic_DNA"/>
</dbReference>
<gene>
    <name evidence="2" type="ORF">MCYG_04325</name>
</gene>
<evidence type="ECO:0000313" key="3">
    <source>
        <dbReference type="Proteomes" id="UP000002035"/>
    </source>
</evidence>
<organism evidence="2 3">
    <name type="scientific">Arthroderma otae (strain ATCC MYA-4605 / CBS 113480)</name>
    <name type="common">Microsporum canis</name>
    <dbReference type="NCBI Taxonomy" id="554155"/>
    <lineage>
        <taxon>Eukaryota</taxon>
        <taxon>Fungi</taxon>
        <taxon>Dikarya</taxon>
        <taxon>Ascomycota</taxon>
        <taxon>Pezizomycotina</taxon>
        <taxon>Eurotiomycetes</taxon>
        <taxon>Eurotiomycetidae</taxon>
        <taxon>Onygenales</taxon>
        <taxon>Arthrodermataceae</taxon>
        <taxon>Microsporum</taxon>
    </lineage>
</organism>
<feature type="signal peptide" evidence="1">
    <location>
        <begin position="1"/>
        <end position="16"/>
    </location>
</feature>
<keyword evidence="1" id="KW-0732">Signal</keyword>
<dbReference type="OMA" id="KSWHTIR"/>
<sequence length="168" mass="18555">MHVPLPFVLLASLASAADSLFGNFAVNDVVFGLNLTFGGSHHDGVVFRGGESNYYWLIKAVAQGIKSWHTIRKYSDVVGGHLYIHFNEPKAGAVARTTTGTGSIFEFEYVGEALFRFASIDSPATNPKLVWTVANNDSDSHPDLYLTLQPDRNSRYQRFSIINYPISP</sequence>
<keyword evidence="3" id="KW-1185">Reference proteome</keyword>
<dbReference type="Proteomes" id="UP000002035">
    <property type="component" value="Unassembled WGS sequence"/>
</dbReference>
<dbReference type="RefSeq" id="XP_002846588.1">
    <property type="nucleotide sequence ID" value="XM_002846542.1"/>
</dbReference>
<name>C5FPJ0_ARTOC</name>
<protein>
    <recommendedName>
        <fullName evidence="4">Secreted protein</fullName>
    </recommendedName>
</protein>
<accession>C5FPJ0</accession>
<dbReference type="AlphaFoldDB" id="C5FPJ0"/>
<dbReference type="GeneID" id="9225995"/>
<proteinExistence type="predicted"/>
<evidence type="ECO:0000256" key="1">
    <source>
        <dbReference type="SAM" id="SignalP"/>
    </source>
</evidence>
<evidence type="ECO:0008006" key="4">
    <source>
        <dbReference type="Google" id="ProtNLM"/>
    </source>
</evidence>
<evidence type="ECO:0000313" key="2">
    <source>
        <dbReference type="EMBL" id="EEQ31506.1"/>
    </source>
</evidence>
<dbReference type="HOGENOM" id="CLU_1586085_0_0_1"/>
<dbReference type="VEuPathDB" id="FungiDB:MCYG_04325"/>
<reference evidence="3" key="1">
    <citation type="journal article" date="2012" name="MBio">
        <title>Comparative genome analysis of Trichophyton rubrum and related dermatophytes reveals candidate genes involved in infection.</title>
        <authorList>
            <person name="Martinez D.A."/>
            <person name="Oliver B.G."/>
            <person name="Graeser Y."/>
            <person name="Goldberg J.M."/>
            <person name="Li W."/>
            <person name="Martinez-Rossi N.M."/>
            <person name="Monod M."/>
            <person name="Shelest E."/>
            <person name="Barton R.C."/>
            <person name="Birch E."/>
            <person name="Brakhage A.A."/>
            <person name="Chen Z."/>
            <person name="Gurr S.J."/>
            <person name="Heiman D."/>
            <person name="Heitman J."/>
            <person name="Kosti I."/>
            <person name="Rossi A."/>
            <person name="Saif S."/>
            <person name="Samalova M."/>
            <person name="Saunders C.W."/>
            <person name="Shea T."/>
            <person name="Summerbell R.C."/>
            <person name="Xu J."/>
            <person name="Young S."/>
            <person name="Zeng Q."/>
            <person name="Birren B.W."/>
            <person name="Cuomo C.A."/>
            <person name="White T.C."/>
        </authorList>
    </citation>
    <scope>NUCLEOTIDE SEQUENCE [LARGE SCALE GENOMIC DNA]</scope>
    <source>
        <strain evidence="3">ATCC MYA-4605 / CBS 113480</strain>
    </source>
</reference>
<feature type="chain" id="PRO_5002951516" description="Secreted protein" evidence="1">
    <location>
        <begin position="17"/>
        <end position="168"/>
    </location>
</feature>